<dbReference type="SUPFAM" id="SSF53098">
    <property type="entry name" value="Ribonuclease H-like"/>
    <property type="match status" value="1"/>
</dbReference>
<dbReference type="AlphaFoldDB" id="A0A8E7B2F4"/>
<evidence type="ECO:0000256" key="1">
    <source>
        <dbReference type="SAM" id="Phobius"/>
    </source>
</evidence>
<proteinExistence type="predicted"/>
<dbReference type="InterPro" id="IPR002559">
    <property type="entry name" value="Transposase_11"/>
</dbReference>
<evidence type="ECO:0000313" key="4">
    <source>
        <dbReference type="EMBL" id="QVV89253.1"/>
    </source>
</evidence>
<sequence length="534" mass="61668">MEIIEDSNVTIAHLGIVSGIMDSLGIPQYIDSVLPKKSQHKVSWGTATKALILNGLGFNERRLFLMPEYFDDLATEHLLGEGIRSEDLNQYMFGDCLEAIAAYGPTRLFTGITLNIMKQIKFGTHRLHYDTTTINVTGEYDQTFNTRLIEIVRGHSKDHRNDLKQFIISLVTNQHGIPLFMEPLSGNISDKKTLIRTILEVRQNLITDETVYHMADSAFYSADNISSIGDMCFWITRVPELIKEAHVLVTSDVVWVPCSDSRYSYSVFESSYGGIPQRWILFHSREQQKRSIQTQMRNLVKTLEKDRIALKKLCVTGFACEADARKTVERWLRKHPRYILSELIISVKNQRTAGIRGRPKRDEVLDQVYFVSCKIDLNQDVIAREQEQMGRFILASNDTTIDPELMLTYYKEQSTVERGFKFIKDKSFHASEVYLENENRIAALVMITVLCLLVYSIVEWLVRKTLKERKITIRNQVGKSTDNPRAKWVFFLFRRVRQITLVVDNNRVTKLLNINEEIRGIADLLGKEVEKYYS</sequence>
<feature type="domain" description="Transposase IS4-like" evidence="2">
    <location>
        <begin position="130"/>
        <end position="453"/>
    </location>
</feature>
<dbReference type="EMBL" id="CP075546">
    <property type="protein sequence ID" value="QVV89253.1"/>
    <property type="molecule type" value="Genomic_DNA"/>
</dbReference>
<keyword evidence="1" id="KW-1133">Transmembrane helix</keyword>
<dbReference type="InterPro" id="IPR012337">
    <property type="entry name" value="RNaseH-like_sf"/>
</dbReference>
<dbReference type="Pfam" id="PF14104">
    <property type="entry name" value="DUF4277"/>
    <property type="match status" value="1"/>
</dbReference>
<dbReference type="KEGG" id="mrtj:KHC33_01565"/>
<dbReference type="InterPro" id="IPR025457">
    <property type="entry name" value="DUF4277"/>
</dbReference>
<feature type="transmembrane region" description="Helical" evidence="1">
    <location>
        <begin position="441"/>
        <end position="462"/>
    </location>
</feature>
<organism evidence="4 5">
    <name type="scientific">Methanospirillum purgamenti</name>
    <dbReference type="NCBI Taxonomy" id="2834276"/>
    <lineage>
        <taxon>Archaea</taxon>
        <taxon>Methanobacteriati</taxon>
        <taxon>Methanobacteriota</taxon>
        <taxon>Stenosarchaea group</taxon>
        <taxon>Methanomicrobia</taxon>
        <taxon>Methanomicrobiales</taxon>
        <taxon>Methanospirillaceae</taxon>
        <taxon>Methanospirillum</taxon>
    </lineage>
</organism>
<protein>
    <submittedName>
        <fullName evidence="4">IS1634 family transposase</fullName>
    </submittedName>
</protein>
<dbReference type="Proteomes" id="UP000680656">
    <property type="component" value="Chromosome"/>
</dbReference>
<accession>A0A8E7B2F4</accession>
<dbReference type="GeneID" id="65095831"/>
<dbReference type="GO" id="GO:0003677">
    <property type="term" value="F:DNA binding"/>
    <property type="evidence" value="ECO:0007669"/>
    <property type="project" value="InterPro"/>
</dbReference>
<name>A0A8E7B2F4_9EURY</name>
<dbReference type="InterPro" id="IPR047654">
    <property type="entry name" value="IS1634_transpos"/>
</dbReference>
<keyword evidence="5" id="KW-1185">Reference proteome</keyword>
<dbReference type="PANTHER" id="PTHR34614">
    <property type="match status" value="1"/>
</dbReference>
<dbReference type="GO" id="GO:0006313">
    <property type="term" value="P:DNA transposition"/>
    <property type="evidence" value="ECO:0007669"/>
    <property type="project" value="InterPro"/>
</dbReference>
<keyword evidence="1" id="KW-0812">Transmembrane</keyword>
<reference evidence="4 5" key="1">
    <citation type="submission" date="2021-05" db="EMBL/GenBank/DDBJ databases">
        <title>A novel Methanospirillum isolate from a pyrite-forming mixed culture.</title>
        <authorList>
            <person name="Bunk B."/>
            <person name="Sproer C."/>
            <person name="Spring S."/>
            <person name="Pester M."/>
        </authorList>
    </citation>
    <scope>NUCLEOTIDE SEQUENCE [LARGE SCALE GENOMIC DNA]</scope>
    <source>
        <strain evidence="4 5">J.3.6.1-F.2.7.3</strain>
    </source>
</reference>
<feature type="domain" description="DUF4277" evidence="3">
    <location>
        <begin position="10"/>
        <end position="113"/>
    </location>
</feature>
<evidence type="ECO:0000259" key="3">
    <source>
        <dbReference type="Pfam" id="PF14104"/>
    </source>
</evidence>
<keyword evidence="1" id="KW-0472">Membrane</keyword>
<evidence type="ECO:0000313" key="5">
    <source>
        <dbReference type="Proteomes" id="UP000680656"/>
    </source>
</evidence>
<dbReference type="GO" id="GO:0004803">
    <property type="term" value="F:transposase activity"/>
    <property type="evidence" value="ECO:0007669"/>
    <property type="project" value="InterPro"/>
</dbReference>
<dbReference type="NCBIfam" id="NF033559">
    <property type="entry name" value="transpos_IS1634"/>
    <property type="match status" value="1"/>
</dbReference>
<dbReference type="Pfam" id="PF01609">
    <property type="entry name" value="DDE_Tnp_1"/>
    <property type="match status" value="1"/>
</dbReference>
<gene>
    <name evidence="4" type="ORF">KHC33_01565</name>
</gene>
<dbReference type="RefSeq" id="WP_214420053.1">
    <property type="nucleotide sequence ID" value="NZ_CP075546.1"/>
</dbReference>
<dbReference type="PANTHER" id="PTHR34614:SF2">
    <property type="entry name" value="TRANSPOSASE IS4-LIKE DOMAIN-CONTAINING PROTEIN"/>
    <property type="match status" value="1"/>
</dbReference>
<evidence type="ECO:0000259" key="2">
    <source>
        <dbReference type="Pfam" id="PF01609"/>
    </source>
</evidence>